<organism evidence="5 6">
    <name type="scientific">Candidatus Synechococcus calcipolaris G9</name>
    <dbReference type="NCBI Taxonomy" id="1497997"/>
    <lineage>
        <taxon>Bacteria</taxon>
        <taxon>Bacillati</taxon>
        <taxon>Cyanobacteriota</taxon>
        <taxon>Cyanophyceae</taxon>
        <taxon>Synechococcales</taxon>
        <taxon>Synechococcaceae</taxon>
        <taxon>Synechococcus</taxon>
    </lineage>
</organism>
<keyword evidence="4" id="KW-0411">Iron-sulfur</keyword>
<dbReference type="InterPro" id="IPR007197">
    <property type="entry name" value="rSAM"/>
</dbReference>
<protein>
    <recommendedName>
        <fullName evidence="7">Radical SAM protein</fullName>
    </recommendedName>
</protein>
<sequence length="432" mass="48531">MTRIYATATLKHLLQRRRLNPIIERWNLEQQKTEQCFQLLRQLVNIPQGIVVDAEESPLVNHLIENYLVQADAVSPKDLGLPFVFVEAINFELTYGCNLACAHCLQDALRPQGFHWISQEAVIRALKDGQWLGLTTLGVNFTGGEIFMPGSPVLGLLAVARDLGIPARANTNAWWGGRTQITIGTHTFADDEAVVEALIQQQLGRLALSLDNRYQQYPSLLDRVVQVATLCEAAQLSYEFVATDPSPEVVYLAWDKLTQRIGCQPCYLMMTPMEKVDVGAPARDNQGTLKAKTLVELAVKSPCKTYGFYRPYFLHVAPHGGIRSCMQAPNGSWLGNIMQQRLPEILNRASQSPVYRLFKDEGLAAFCDRYLTPWQHLYRNVTHGCTASALLARLAEEIHRQEASLCRPLATKELEALHQRIGKEYHLLQPTT</sequence>
<dbReference type="RefSeq" id="WP_277868062.1">
    <property type="nucleotide sequence ID" value="NZ_JAKKUT010000008.1"/>
</dbReference>
<dbReference type="InterPro" id="IPR013785">
    <property type="entry name" value="Aldolase_TIM"/>
</dbReference>
<evidence type="ECO:0000313" key="5">
    <source>
        <dbReference type="EMBL" id="MDG2992137.1"/>
    </source>
</evidence>
<dbReference type="Proteomes" id="UP001154265">
    <property type="component" value="Unassembled WGS sequence"/>
</dbReference>
<dbReference type="EMBL" id="JAKKUT010000008">
    <property type="protein sequence ID" value="MDG2992137.1"/>
    <property type="molecule type" value="Genomic_DNA"/>
</dbReference>
<dbReference type="CDD" id="cd01335">
    <property type="entry name" value="Radical_SAM"/>
    <property type="match status" value="1"/>
</dbReference>
<evidence type="ECO:0000256" key="4">
    <source>
        <dbReference type="ARBA" id="ARBA00023014"/>
    </source>
</evidence>
<reference evidence="5" key="2">
    <citation type="submission" date="2022-01" db="EMBL/GenBank/DDBJ databases">
        <authorList>
            <person name="Zivanovic Y."/>
            <person name="Moreira D."/>
            <person name="Lopez-Garcia P."/>
        </authorList>
    </citation>
    <scope>NUCLEOTIDE SEQUENCE</scope>
    <source>
        <strain evidence="5">G9</strain>
    </source>
</reference>
<dbReference type="InterPro" id="IPR050377">
    <property type="entry name" value="Radical_SAM_PqqE_MftC-like"/>
</dbReference>
<dbReference type="CDD" id="cd21109">
    <property type="entry name" value="SPASM"/>
    <property type="match status" value="1"/>
</dbReference>
<proteinExistence type="predicted"/>
<keyword evidence="2" id="KW-0479">Metal-binding</keyword>
<dbReference type="InterPro" id="IPR058240">
    <property type="entry name" value="rSAM_sf"/>
</dbReference>
<keyword evidence="3" id="KW-0408">Iron</keyword>
<dbReference type="PANTHER" id="PTHR11228:SF7">
    <property type="entry name" value="PQQA PEPTIDE CYCLASE"/>
    <property type="match status" value="1"/>
</dbReference>
<evidence type="ECO:0008006" key="7">
    <source>
        <dbReference type="Google" id="ProtNLM"/>
    </source>
</evidence>
<evidence type="ECO:0000256" key="1">
    <source>
        <dbReference type="ARBA" id="ARBA00022691"/>
    </source>
</evidence>
<dbReference type="SUPFAM" id="SSF102114">
    <property type="entry name" value="Radical SAM enzymes"/>
    <property type="match status" value="1"/>
</dbReference>
<comment type="caution">
    <text evidence="5">The sequence shown here is derived from an EMBL/GenBank/DDBJ whole genome shotgun (WGS) entry which is preliminary data.</text>
</comment>
<reference evidence="5" key="1">
    <citation type="journal article" date="2022" name="Genome Biol. Evol.">
        <title>A New Gene Family Diagnostic for Intracellular Biomineralization of Amorphous Ca Carbonates by Cyanobacteria.</title>
        <authorList>
            <person name="Benzerara K."/>
            <person name="Duprat E."/>
            <person name="Bitard-Feildel T."/>
            <person name="Caumes G."/>
            <person name="Cassier-Chauvat C."/>
            <person name="Chauvat F."/>
            <person name="Dezi M."/>
            <person name="Diop S.I."/>
            <person name="Gaschignard G."/>
            <person name="Gorgen S."/>
            <person name="Gugger M."/>
            <person name="Lopez-Garcia P."/>
            <person name="Millet M."/>
            <person name="Skouri-Panet F."/>
            <person name="Moreira D."/>
            <person name="Callebaut I."/>
        </authorList>
    </citation>
    <scope>NUCLEOTIDE SEQUENCE</scope>
    <source>
        <strain evidence="5">G9</strain>
    </source>
</reference>
<dbReference type="SFLD" id="SFLDS00029">
    <property type="entry name" value="Radical_SAM"/>
    <property type="match status" value="1"/>
</dbReference>
<dbReference type="PANTHER" id="PTHR11228">
    <property type="entry name" value="RADICAL SAM DOMAIN PROTEIN"/>
    <property type="match status" value="1"/>
</dbReference>
<gene>
    <name evidence="5" type="ORF">L3556_14535</name>
</gene>
<keyword evidence="1" id="KW-0949">S-adenosyl-L-methionine</keyword>
<evidence type="ECO:0000256" key="3">
    <source>
        <dbReference type="ARBA" id="ARBA00023004"/>
    </source>
</evidence>
<accession>A0ABT6F2Y2</accession>
<keyword evidence="6" id="KW-1185">Reference proteome</keyword>
<name>A0ABT6F2Y2_9SYNE</name>
<evidence type="ECO:0000256" key="2">
    <source>
        <dbReference type="ARBA" id="ARBA00022723"/>
    </source>
</evidence>
<evidence type="ECO:0000313" key="6">
    <source>
        <dbReference type="Proteomes" id="UP001154265"/>
    </source>
</evidence>
<dbReference type="Gene3D" id="3.20.20.70">
    <property type="entry name" value="Aldolase class I"/>
    <property type="match status" value="1"/>
</dbReference>